<name>A0AAW0BYZ4_9AGAR</name>
<dbReference type="Gene3D" id="3.40.630.30">
    <property type="match status" value="1"/>
</dbReference>
<proteinExistence type="predicted"/>
<dbReference type="SUPFAM" id="SSF55729">
    <property type="entry name" value="Acyl-CoA N-acyltransferases (Nat)"/>
    <property type="match status" value="1"/>
</dbReference>
<dbReference type="Proteomes" id="UP001362999">
    <property type="component" value="Unassembled WGS sequence"/>
</dbReference>
<organism evidence="2 3">
    <name type="scientific">Favolaschia claudopus</name>
    <dbReference type="NCBI Taxonomy" id="2862362"/>
    <lineage>
        <taxon>Eukaryota</taxon>
        <taxon>Fungi</taxon>
        <taxon>Dikarya</taxon>
        <taxon>Basidiomycota</taxon>
        <taxon>Agaricomycotina</taxon>
        <taxon>Agaricomycetes</taxon>
        <taxon>Agaricomycetidae</taxon>
        <taxon>Agaricales</taxon>
        <taxon>Marasmiineae</taxon>
        <taxon>Mycenaceae</taxon>
        <taxon>Favolaschia</taxon>
    </lineage>
</organism>
<evidence type="ECO:0000313" key="2">
    <source>
        <dbReference type="EMBL" id="KAK7031530.1"/>
    </source>
</evidence>
<dbReference type="AlphaFoldDB" id="A0AAW0BYZ4"/>
<sequence length="213" mass="23156">MTEIVVRRLVDPSEQEIEHAASLLHDAFLAAGDSFGLSLSGGDPALDIWILRAGVRAAVVGGELWVAGFNPTEICSVATWFGPGTDYLATEEQCAAGWDQVQESFNSDAKKWWEYFIPRYNKWNAECIGEGTKLKSWQLQLLGTAPEHQRKGLSRALIKAVEAKATADGVGMCLETTNDPNVKFYKNLGFVERGTISIVGAGGETIMTSLTKS</sequence>
<dbReference type="InterPro" id="IPR016181">
    <property type="entry name" value="Acyl_CoA_acyltransferase"/>
</dbReference>
<dbReference type="InterPro" id="IPR052523">
    <property type="entry name" value="Trichothecene_AcTrans"/>
</dbReference>
<dbReference type="PROSITE" id="PS51186">
    <property type="entry name" value="GNAT"/>
    <property type="match status" value="1"/>
</dbReference>
<dbReference type="EMBL" id="JAWWNJ010000024">
    <property type="protein sequence ID" value="KAK7031530.1"/>
    <property type="molecule type" value="Genomic_DNA"/>
</dbReference>
<dbReference type="PANTHER" id="PTHR42791:SF1">
    <property type="entry name" value="N-ACETYLTRANSFERASE DOMAIN-CONTAINING PROTEIN"/>
    <property type="match status" value="1"/>
</dbReference>
<comment type="caution">
    <text evidence="2">The sequence shown here is derived from an EMBL/GenBank/DDBJ whole genome shotgun (WGS) entry which is preliminary data.</text>
</comment>
<dbReference type="PANTHER" id="PTHR42791">
    <property type="entry name" value="GNAT FAMILY ACETYLTRANSFERASE"/>
    <property type="match status" value="1"/>
</dbReference>
<dbReference type="Pfam" id="PF13508">
    <property type="entry name" value="Acetyltransf_7"/>
    <property type="match status" value="1"/>
</dbReference>
<dbReference type="GO" id="GO:0016747">
    <property type="term" value="F:acyltransferase activity, transferring groups other than amino-acyl groups"/>
    <property type="evidence" value="ECO:0007669"/>
    <property type="project" value="InterPro"/>
</dbReference>
<accession>A0AAW0BYZ4</accession>
<protein>
    <submittedName>
        <fullName evidence="2">N-acetyltransferase domain-containing protein</fullName>
    </submittedName>
</protein>
<evidence type="ECO:0000259" key="1">
    <source>
        <dbReference type="PROSITE" id="PS51186"/>
    </source>
</evidence>
<dbReference type="InterPro" id="IPR000182">
    <property type="entry name" value="GNAT_dom"/>
</dbReference>
<keyword evidence="3" id="KW-1185">Reference proteome</keyword>
<evidence type="ECO:0000313" key="3">
    <source>
        <dbReference type="Proteomes" id="UP001362999"/>
    </source>
</evidence>
<reference evidence="2 3" key="1">
    <citation type="journal article" date="2024" name="J Genomics">
        <title>Draft genome sequencing and assembly of Favolaschia claudopus CIRM-BRFM 2984 isolated from oak limbs.</title>
        <authorList>
            <person name="Navarro D."/>
            <person name="Drula E."/>
            <person name="Chaduli D."/>
            <person name="Cazenave R."/>
            <person name="Ahrendt S."/>
            <person name="Wang J."/>
            <person name="Lipzen A."/>
            <person name="Daum C."/>
            <person name="Barry K."/>
            <person name="Grigoriev I.V."/>
            <person name="Favel A."/>
            <person name="Rosso M.N."/>
            <person name="Martin F."/>
        </authorList>
    </citation>
    <scope>NUCLEOTIDE SEQUENCE [LARGE SCALE GENOMIC DNA]</scope>
    <source>
        <strain evidence="2 3">CIRM-BRFM 2984</strain>
    </source>
</reference>
<gene>
    <name evidence="2" type="ORF">R3P38DRAFT_2924188</name>
</gene>
<dbReference type="CDD" id="cd04301">
    <property type="entry name" value="NAT_SF"/>
    <property type="match status" value="1"/>
</dbReference>
<feature type="domain" description="N-acetyltransferase" evidence="1">
    <location>
        <begin position="84"/>
        <end position="213"/>
    </location>
</feature>